<comment type="caution">
    <text evidence="1">The sequence shown here is derived from an EMBL/GenBank/DDBJ whole genome shotgun (WGS) entry which is preliminary data.</text>
</comment>
<proteinExistence type="predicted"/>
<dbReference type="EMBL" id="MBFR01000792">
    <property type="protein sequence ID" value="PVU85776.1"/>
    <property type="molecule type" value="Genomic_DNA"/>
</dbReference>
<organism evidence="1 2">
    <name type="scientific">Smittium simulii</name>
    <dbReference type="NCBI Taxonomy" id="133385"/>
    <lineage>
        <taxon>Eukaryota</taxon>
        <taxon>Fungi</taxon>
        <taxon>Fungi incertae sedis</taxon>
        <taxon>Zoopagomycota</taxon>
        <taxon>Kickxellomycotina</taxon>
        <taxon>Harpellomycetes</taxon>
        <taxon>Harpellales</taxon>
        <taxon>Legeriomycetaceae</taxon>
        <taxon>Smittium</taxon>
    </lineage>
</organism>
<dbReference type="AlphaFoldDB" id="A0A2T9Y089"/>
<name>A0A2T9Y089_9FUNG</name>
<gene>
    <name evidence="1" type="ORF">BB561_006899</name>
</gene>
<sequence>MVPRPTETIGTTVADIRGYVQWPNNNINYKSQLTNQGLLYPIDKPHTTSITVVPKSRKYLLLNNNK</sequence>
<keyword evidence="2" id="KW-1185">Reference proteome</keyword>
<protein>
    <submittedName>
        <fullName evidence="1">Uncharacterized protein</fullName>
    </submittedName>
</protein>
<accession>A0A2T9Y089</accession>
<evidence type="ECO:0000313" key="2">
    <source>
        <dbReference type="Proteomes" id="UP000245383"/>
    </source>
</evidence>
<reference evidence="1 2" key="1">
    <citation type="journal article" date="2018" name="MBio">
        <title>Comparative Genomics Reveals the Core Gene Toolbox for the Fungus-Insect Symbiosis.</title>
        <authorList>
            <person name="Wang Y."/>
            <person name="Stata M."/>
            <person name="Wang W."/>
            <person name="Stajich J.E."/>
            <person name="White M.M."/>
            <person name="Moncalvo J.M."/>
        </authorList>
    </citation>
    <scope>NUCLEOTIDE SEQUENCE [LARGE SCALE GENOMIC DNA]</scope>
    <source>
        <strain evidence="1 2">SWE-8-4</strain>
    </source>
</reference>
<dbReference type="Proteomes" id="UP000245383">
    <property type="component" value="Unassembled WGS sequence"/>
</dbReference>
<evidence type="ECO:0000313" key="1">
    <source>
        <dbReference type="EMBL" id="PVU85776.1"/>
    </source>
</evidence>